<accession>A0A5P8WJT0</accession>
<dbReference type="Proteomes" id="UP000326678">
    <property type="component" value="Chromosome Gxm2"/>
</dbReference>
<reference evidence="3 4" key="1">
    <citation type="submission" date="2019-10" db="EMBL/GenBank/DDBJ databases">
        <title>Genomic and transcriptomic insights into the perfect genentic adaptation of a filamentous nitrogen-fixing cyanobacterium to rice fields.</title>
        <authorList>
            <person name="Chen Z."/>
        </authorList>
    </citation>
    <scope>NUCLEOTIDE SEQUENCE [LARGE SCALE GENOMIC DNA]</scope>
    <source>
        <strain evidence="3">CCNUC1</strain>
    </source>
</reference>
<keyword evidence="4" id="KW-1185">Reference proteome</keyword>
<dbReference type="KEGG" id="nsh:GXM_09593"/>
<dbReference type="EMBL" id="CP045227">
    <property type="protein sequence ID" value="QFS51777.1"/>
    <property type="molecule type" value="Genomic_DNA"/>
</dbReference>
<proteinExistence type="predicted"/>
<evidence type="ECO:0000313" key="2">
    <source>
        <dbReference type="EMBL" id="QFS51777.1"/>
    </source>
</evidence>
<evidence type="ECO:0000313" key="1">
    <source>
        <dbReference type="EMBL" id="QFS43547.1"/>
    </source>
</evidence>
<sequence length="42" mass="4563">MLSAITTYFCFHPRFTPLIISLGCRGYHSSGSLCAFNPAPGQ</sequence>
<evidence type="ECO:0000313" key="3">
    <source>
        <dbReference type="EMBL" id="QFS52099.1"/>
    </source>
</evidence>
<name>A0A5P8WJT0_9NOSO</name>
<protein>
    <submittedName>
        <fullName evidence="3">Uncharacterized protein</fullName>
    </submittedName>
</protein>
<dbReference type="AlphaFoldDB" id="A0A5P8WJT0"/>
<dbReference type="Proteomes" id="UP000326678">
    <property type="component" value="Chromosome Gxm1"/>
</dbReference>
<dbReference type="EMBL" id="CP045226">
    <property type="protein sequence ID" value="QFS43547.1"/>
    <property type="molecule type" value="Genomic_DNA"/>
</dbReference>
<dbReference type="EMBL" id="CP045227">
    <property type="protein sequence ID" value="QFS52099.1"/>
    <property type="molecule type" value="Genomic_DNA"/>
</dbReference>
<evidence type="ECO:0000313" key="4">
    <source>
        <dbReference type="Proteomes" id="UP000326678"/>
    </source>
</evidence>
<organism evidence="3 4">
    <name type="scientific">Nostoc sphaeroides CCNUC1</name>
    <dbReference type="NCBI Taxonomy" id="2653204"/>
    <lineage>
        <taxon>Bacteria</taxon>
        <taxon>Bacillati</taxon>
        <taxon>Cyanobacteriota</taxon>
        <taxon>Cyanophyceae</taxon>
        <taxon>Nostocales</taxon>
        <taxon>Nostocaceae</taxon>
        <taxon>Nostoc</taxon>
    </lineage>
</organism>
<dbReference type="KEGG" id="nsh:GXM_09271"/>
<gene>
    <name evidence="1" type="ORF">GXM_01020</name>
    <name evidence="2" type="ORF">GXM_09271</name>
    <name evidence="3" type="ORF">GXM_09593</name>
</gene>
<dbReference type="KEGG" id="nsh:GXM_01020"/>